<sequence>TPQRSTFPYQVLSKSASKYAVTSKVLFPSLCISLSPPRSGSHSLVSPKLPFSQRLFTSDLTLGTVYQTHSHTVICWSKEIQGPVSFEHIPVTPHLLQAYHGSVHSVCREWGLQTQRQLWDTEANQTGSMGQPSDR</sequence>
<organism evidence="1 2">
    <name type="scientific">Dissostichus eleginoides</name>
    <name type="common">Patagonian toothfish</name>
    <name type="synonym">Dissostichus amissus</name>
    <dbReference type="NCBI Taxonomy" id="100907"/>
    <lineage>
        <taxon>Eukaryota</taxon>
        <taxon>Metazoa</taxon>
        <taxon>Chordata</taxon>
        <taxon>Craniata</taxon>
        <taxon>Vertebrata</taxon>
        <taxon>Euteleostomi</taxon>
        <taxon>Actinopterygii</taxon>
        <taxon>Neopterygii</taxon>
        <taxon>Teleostei</taxon>
        <taxon>Neoteleostei</taxon>
        <taxon>Acanthomorphata</taxon>
        <taxon>Eupercaria</taxon>
        <taxon>Perciformes</taxon>
        <taxon>Notothenioidei</taxon>
        <taxon>Nototheniidae</taxon>
        <taxon>Dissostichus</taxon>
    </lineage>
</organism>
<dbReference type="Proteomes" id="UP001228049">
    <property type="component" value="Unassembled WGS sequence"/>
</dbReference>
<gene>
    <name evidence="1" type="ORF">KUDE01_002201</name>
</gene>
<keyword evidence="1" id="KW-0436">Ligase</keyword>
<feature type="non-terminal residue" evidence="1">
    <location>
        <position position="1"/>
    </location>
</feature>
<dbReference type="EMBL" id="JASDAP010000028">
    <property type="protein sequence ID" value="KAK1876880.1"/>
    <property type="molecule type" value="Genomic_DNA"/>
</dbReference>
<comment type="caution">
    <text evidence="1">The sequence shown here is derived from an EMBL/GenBank/DDBJ whole genome shotgun (WGS) entry which is preliminary data.</text>
</comment>
<dbReference type="AlphaFoldDB" id="A0AAD9B3Z0"/>
<name>A0AAD9B3Z0_DISEL</name>
<feature type="non-terminal residue" evidence="1">
    <location>
        <position position="135"/>
    </location>
</feature>
<protein>
    <submittedName>
        <fullName evidence="1">Leucine--tRNA ligase</fullName>
    </submittedName>
</protein>
<proteinExistence type="predicted"/>
<evidence type="ECO:0000313" key="1">
    <source>
        <dbReference type="EMBL" id="KAK1876880.1"/>
    </source>
</evidence>
<evidence type="ECO:0000313" key="2">
    <source>
        <dbReference type="Proteomes" id="UP001228049"/>
    </source>
</evidence>
<keyword evidence="2" id="KW-1185">Reference proteome</keyword>
<dbReference type="GO" id="GO:0016874">
    <property type="term" value="F:ligase activity"/>
    <property type="evidence" value="ECO:0007669"/>
    <property type="project" value="UniProtKB-KW"/>
</dbReference>
<reference evidence="1" key="1">
    <citation type="submission" date="2023-04" db="EMBL/GenBank/DDBJ databases">
        <title>Chromosome-level genome of Chaenocephalus aceratus.</title>
        <authorList>
            <person name="Park H."/>
        </authorList>
    </citation>
    <scope>NUCLEOTIDE SEQUENCE</scope>
    <source>
        <strain evidence="1">DE</strain>
        <tissue evidence="1">Muscle</tissue>
    </source>
</reference>
<accession>A0AAD9B3Z0</accession>